<accession>A0ACB9ZGJ2</accession>
<dbReference type="EMBL" id="MU393422">
    <property type="protein sequence ID" value="KAI4870940.1"/>
    <property type="molecule type" value="Genomic_DNA"/>
</dbReference>
<name>A0ACB9ZGJ2_9PEZI</name>
<comment type="caution">
    <text evidence="1">The sequence shown here is derived from an EMBL/GenBank/DDBJ whole genome shotgun (WGS) entry which is preliminary data.</text>
</comment>
<proteinExistence type="predicted"/>
<gene>
    <name evidence="1" type="ORF">F4820DRAFT_455090</name>
</gene>
<keyword evidence="2" id="KW-1185">Reference proteome</keyword>
<dbReference type="Proteomes" id="UP001497700">
    <property type="component" value="Unassembled WGS sequence"/>
</dbReference>
<sequence>MEDRKRPAISSTDDIAPPSKRQAVNGGSKSKDDSDVKEEAWIEDYQKDAIYRQMLEYKREKTTLETQLEEVKKHSTYHDDHLRVIDNWWLQLLQEIELLVEGKVPFQQEPDGKPLFPTHINFKDVEEFESHLSEKASSIKNMVDVILSRLSATRGQVAPDITTLEKQVNALLAQQKEFLVKLDRLTADKASISEQLNIATLRYMKAERRLDRAKSTQVQKLEQQAHNHVTTRSGSGADQENGMDIDESNTNNESLQLALREASAVAERQKGQLESALAQNRSLQEELTAVQARLTNLTDEDYSRTEVFKTFKNHMEELVRKINSLEADNKNLRASAEKLEAERELSRRKVESEAQALIAELEEQLQQADTNLARVRSTRDELHADVTMLRASKEQERLALDHMKELVTANEDRITTLESEVRRLQPSEDVDMTERPDIDALSPEEIREKYKKLAKDYDSIESELPGMTSAVKRFQVLAHKKVMDQVAMEERISLAIAEKSKADQKYFTARKDGDIKAEAIQKMRSQNGKSSEIISQLKEVEANNRTLVTNLDKQLADLKQTNASIMAENRKHETTSNEILRRFEALKQQVVELSNLAKSKDSTTAAAKERASILETDVEKLRVRLDTVSKDRDKWKTKCLSNSSEEEEMLRSMATCSICKKDFKNTVLRTCGHIFCRGCIDDRIANRMRKCPACSKAFDKSDAMTVHL</sequence>
<evidence type="ECO:0000313" key="2">
    <source>
        <dbReference type="Proteomes" id="UP001497700"/>
    </source>
</evidence>
<organism evidence="1 2">
    <name type="scientific">Hypoxylon rubiginosum</name>
    <dbReference type="NCBI Taxonomy" id="110542"/>
    <lineage>
        <taxon>Eukaryota</taxon>
        <taxon>Fungi</taxon>
        <taxon>Dikarya</taxon>
        <taxon>Ascomycota</taxon>
        <taxon>Pezizomycotina</taxon>
        <taxon>Sordariomycetes</taxon>
        <taxon>Xylariomycetidae</taxon>
        <taxon>Xylariales</taxon>
        <taxon>Hypoxylaceae</taxon>
        <taxon>Hypoxylon</taxon>
    </lineage>
</organism>
<reference evidence="1 2" key="1">
    <citation type="journal article" date="2022" name="New Phytol.">
        <title>Ecological generalism drives hyperdiversity of secondary metabolite gene clusters in xylarialean endophytes.</title>
        <authorList>
            <person name="Franco M.E.E."/>
            <person name="Wisecaver J.H."/>
            <person name="Arnold A.E."/>
            <person name="Ju Y.M."/>
            <person name="Slot J.C."/>
            <person name="Ahrendt S."/>
            <person name="Moore L.P."/>
            <person name="Eastman K.E."/>
            <person name="Scott K."/>
            <person name="Konkel Z."/>
            <person name="Mondo S.J."/>
            <person name="Kuo A."/>
            <person name="Hayes R.D."/>
            <person name="Haridas S."/>
            <person name="Andreopoulos B."/>
            <person name="Riley R."/>
            <person name="LaButti K."/>
            <person name="Pangilinan J."/>
            <person name="Lipzen A."/>
            <person name="Amirebrahimi M."/>
            <person name="Yan J."/>
            <person name="Adam C."/>
            <person name="Keymanesh K."/>
            <person name="Ng V."/>
            <person name="Louie K."/>
            <person name="Northen T."/>
            <person name="Drula E."/>
            <person name="Henrissat B."/>
            <person name="Hsieh H.M."/>
            <person name="Youens-Clark K."/>
            <person name="Lutzoni F."/>
            <person name="Miadlikowska J."/>
            <person name="Eastwood D.C."/>
            <person name="Hamelin R.C."/>
            <person name="Grigoriev I.V."/>
            <person name="U'Ren J.M."/>
        </authorList>
    </citation>
    <scope>NUCLEOTIDE SEQUENCE [LARGE SCALE GENOMIC DNA]</scope>
    <source>
        <strain evidence="1 2">CBS 119005</strain>
    </source>
</reference>
<protein>
    <submittedName>
        <fullName evidence="1">E3 ubiquitin-protein ligase BRE1</fullName>
    </submittedName>
</protein>
<evidence type="ECO:0000313" key="1">
    <source>
        <dbReference type="EMBL" id="KAI4870940.1"/>
    </source>
</evidence>